<dbReference type="Proteomes" id="UP000799441">
    <property type="component" value="Unassembled WGS sequence"/>
</dbReference>
<evidence type="ECO:0000313" key="2">
    <source>
        <dbReference type="Proteomes" id="UP000799441"/>
    </source>
</evidence>
<organism evidence="1 2">
    <name type="scientific">Polychaeton citri CBS 116435</name>
    <dbReference type="NCBI Taxonomy" id="1314669"/>
    <lineage>
        <taxon>Eukaryota</taxon>
        <taxon>Fungi</taxon>
        <taxon>Dikarya</taxon>
        <taxon>Ascomycota</taxon>
        <taxon>Pezizomycotina</taxon>
        <taxon>Dothideomycetes</taxon>
        <taxon>Dothideomycetidae</taxon>
        <taxon>Capnodiales</taxon>
        <taxon>Capnodiaceae</taxon>
        <taxon>Polychaeton</taxon>
    </lineage>
</organism>
<dbReference type="InterPro" id="IPR023214">
    <property type="entry name" value="HAD_sf"/>
</dbReference>
<keyword evidence="2" id="KW-1185">Reference proteome</keyword>
<comment type="caution">
    <text evidence="1">The sequence shown here is derived from an EMBL/GenBank/DDBJ whole genome shotgun (WGS) entry which is preliminary data.</text>
</comment>
<evidence type="ECO:0000313" key="1">
    <source>
        <dbReference type="EMBL" id="KAF2722682.1"/>
    </source>
</evidence>
<dbReference type="InterPro" id="IPR023198">
    <property type="entry name" value="PGP-like_dom2"/>
</dbReference>
<dbReference type="PANTHER" id="PTHR43481">
    <property type="entry name" value="FRUCTOSE-1-PHOSPHATE PHOSPHATASE"/>
    <property type="match status" value="1"/>
</dbReference>
<dbReference type="PANTHER" id="PTHR43481:SF4">
    <property type="entry name" value="GLYCEROL-1-PHOSPHATE PHOSPHOHYDROLASE 1-RELATED"/>
    <property type="match status" value="1"/>
</dbReference>
<gene>
    <name evidence="1" type="ORF">K431DRAFT_221545</name>
</gene>
<dbReference type="GO" id="GO:0050308">
    <property type="term" value="F:sugar-phosphatase activity"/>
    <property type="evidence" value="ECO:0007669"/>
    <property type="project" value="TreeGrafter"/>
</dbReference>
<sequence length="244" mass="25935">MPHHEDNDFSAPSQTHTFSALLFDMDGTLIDSTSAIEKYWHGIGKEISVDPATILQTSHGRRSIDVLSILAPHLATWDYVCEMEARVPKNFGSDAVEIPGARGLLAELEAHGAPWAIVTSGTRGLVTGWLDVMGLAHPEFLVSAEEVKVGKPDPACYRLGAQRLGKEGVDGSKVLVLEDAPAGVRAGKAAGFKVVALATSHGVGQLKEAGADWIVEDMRSVGFRGFEGKNGVVSIEIKNALVQG</sequence>
<dbReference type="InterPro" id="IPR006439">
    <property type="entry name" value="HAD-SF_hydro_IA"/>
</dbReference>
<dbReference type="Pfam" id="PF00702">
    <property type="entry name" value="Hydrolase"/>
    <property type="match status" value="1"/>
</dbReference>
<dbReference type="Gene3D" id="1.10.150.240">
    <property type="entry name" value="Putative phosphatase, domain 2"/>
    <property type="match status" value="1"/>
</dbReference>
<dbReference type="EMBL" id="MU003781">
    <property type="protein sequence ID" value="KAF2722682.1"/>
    <property type="molecule type" value="Genomic_DNA"/>
</dbReference>
<dbReference type="SFLD" id="SFLDG01135">
    <property type="entry name" value="C1.5.6:_HAD__Beta-PGM__Phospha"/>
    <property type="match status" value="1"/>
</dbReference>
<dbReference type="Gene3D" id="3.40.50.1000">
    <property type="entry name" value="HAD superfamily/HAD-like"/>
    <property type="match status" value="1"/>
</dbReference>
<dbReference type="InterPro" id="IPR051806">
    <property type="entry name" value="HAD-like_SPP"/>
</dbReference>
<dbReference type="AlphaFoldDB" id="A0A9P4UNS7"/>
<dbReference type="InterPro" id="IPR036412">
    <property type="entry name" value="HAD-like_sf"/>
</dbReference>
<dbReference type="SUPFAM" id="SSF56784">
    <property type="entry name" value="HAD-like"/>
    <property type="match status" value="1"/>
</dbReference>
<reference evidence="1" key="1">
    <citation type="journal article" date="2020" name="Stud. Mycol.">
        <title>101 Dothideomycetes genomes: a test case for predicting lifestyles and emergence of pathogens.</title>
        <authorList>
            <person name="Haridas S."/>
            <person name="Albert R."/>
            <person name="Binder M."/>
            <person name="Bloem J."/>
            <person name="Labutti K."/>
            <person name="Salamov A."/>
            <person name="Andreopoulos B."/>
            <person name="Baker S."/>
            <person name="Barry K."/>
            <person name="Bills G."/>
            <person name="Bluhm B."/>
            <person name="Cannon C."/>
            <person name="Castanera R."/>
            <person name="Culley D."/>
            <person name="Daum C."/>
            <person name="Ezra D."/>
            <person name="Gonzalez J."/>
            <person name="Henrissat B."/>
            <person name="Kuo A."/>
            <person name="Liang C."/>
            <person name="Lipzen A."/>
            <person name="Lutzoni F."/>
            <person name="Magnuson J."/>
            <person name="Mondo S."/>
            <person name="Nolan M."/>
            <person name="Ohm R."/>
            <person name="Pangilinan J."/>
            <person name="Park H.-J."/>
            <person name="Ramirez L."/>
            <person name="Alfaro M."/>
            <person name="Sun H."/>
            <person name="Tritt A."/>
            <person name="Yoshinaga Y."/>
            <person name="Zwiers L.-H."/>
            <person name="Turgeon B."/>
            <person name="Goodwin S."/>
            <person name="Spatafora J."/>
            <person name="Crous P."/>
            <person name="Grigoriev I."/>
        </authorList>
    </citation>
    <scope>NUCLEOTIDE SEQUENCE</scope>
    <source>
        <strain evidence="1">CBS 116435</strain>
    </source>
</reference>
<proteinExistence type="predicted"/>
<dbReference type="NCBIfam" id="TIGR01509">
    <property type="entry name" value="HAD-SF-IA-v3"/>
    <property type="match status" value="1"/>
</dbReference>
<dbReference type="PRINTS" id="PR00413">
    <property type="entry name" value="HADHALOGNASE"/>
</dbReference>
<name>A0A9P4UNS7_9PEZI</name>
<dbReference type="SFLD" id="SFLDS00003">
    <property type="entry name" value="Haloacid_Dehalogenase"/>
    <property type="match status" value="1"/>
</dbReference>
<accession>A0A9P4UNS7</accession>
<dbReference type="CDD" id="cd07527">
    <property type="entry name" value="HAD_ScGPP-like"/>
    <property type="match status" value="1"/>
</dbReference>
<dbReference type="SFLD" id="SFLDG01129">
    <property type="entry name" value="C1.5:_HAD__Beta-PGM__Phosphata"/>
    <property type="match status" value="1"/>
</dbReference>
<dbReference type="OrthoDB" id="40579at2759"/>
<protein>
    <submittedName>
        <fullName evidence="1">HAD-like protein</fullName>
    </submittedName>
</protein>